<dbReference type="InterPro" id="IPR052519">
    <property type="entry name" value="Euk-type_GlcNAc_Kinase"/>
</dbReference>
<dbReference type="EMBL" id="JBHTOK010000070">
    <property type="protein sequence ID" value="MFD1441518.1"/>
    <property type="molecule type" value="Genomic_DNA"/>
</dbReference>
<dbReference type="RefSeq" id="WP_125756645.1">
    <property type="nucleotide sequence ID" value="NZ_JBHTOK010000070.1"/>
</dbReference>
<dbReference type="InterPro" id="IPR043129">
    <property type="entry name" value="ATPase_NBD"/>
</dbReference>
<reference evidence="3" key="1">
    <citation type="journal article" date="2019" name="Int. J. Syst. Evol. Microbiol.">
        <title>The Global Catalogue of Microorganisms (GCM) 10K type strain sequencing project: providing services to taxonomists for standard genome sequencing and annotation.</title>
        <authorList>
            <consortium name="The Broad Institute Genomics Platform"/>
            <consortium name="The Broad Institute Genome Sequencing Center for Infectious Disease"/>
            <person name="Wu L."/>
            <person name="Ma J."/>
        </authorList>
    </citation>
    <scope>NUCLEOTIDE SEQUENCE [LARGE SCALE GENOMIC DNA]</scope>
    <source>
        <strain evidence="3">CCM 8912</strain>
    </source>
</reference>
<feature type="domain" description="ATPase BadF/BadG/BcrA/BcrD type" evidence="1">
    <location>
        <begin position="5"/>
        <end position="256"/>
    </location>
</feature>
<evidence type="ECO:0000313" key="2">
    <source>
        <dbReference type="EMBL" id="MFD1441518.1"/>
    </source>
</evidence>
<organism evidence="2 3">
    <name type="scientific">Lacticaseibacillus hegangensis</name>
    <dbReference type="NCBI Taxonomy" id="2486010"/>
    <lineage>
        <taxon>Bacteria</taxon>
        <taxon>Bacillati</taxon>
        <taxon>Bacillota</taxon>
        <taxon>Bacilli</taxon>
        <taxon>Lactobacillales</taxon>
        <taxon>Lactobacillaceae</taxon>
        <taxon>Lacticaseibacillus</taxon>
    </lineage>
</organism>
<keyword evidence="3" id="KW-1185">Reference proteome</keyword>
<evidence type="ECO:0000313" key="3">
    <source>
        <dbReference type="Proteomes" id="UP001597212"/>
    </source>
</evidence>
<dbReference type="PANTHER" id="PTHR43190">
    <property type="entry name" value="N-ACETYL-D-GLUCOSAMINE KINASE"/>
    <property type="match status" value="1"/>
</dbReference>
<accession>A0ABW4CZM4</accession>
<dbReference type="Gene3D" id="3.30.420.40">
    <property type="match status" value="2"/>
</dbReference>
<gene>
    <name evidence="2" type="ORF">ACFQ5K_09055</name>
</gene>
<dbReference type="CDD" id="cd24007">
    <property type="entry name" value="ASKHA_NBD_eukNAGK-like"/>
    <property type="match status" value="1"/>
</dbReference>
<protein>
    <submittedName>
        <fullName evidence="2">BadF/BadG/BcrA/BcrD ATPase family protein</fullName>
    </submittedName>
</protein>
<sequence length="300" mass="32376">MSFLVGIDSGGTHIVAQVLDMDGSVRKTFTGGQGNILISFSDTAENLTKIISKIGKTFSLSECTAVVIGVAGLDTAGTAPQLREQLAQHFNVPIILMSDATLAVWNILSGKSGVLALAGTGSAVFSRFGNRTDRVGGWGYLIGDEGSAFDIARRTLRMLADSYDRQDDTSFMHAFLRKSGCSEFPELAASIYRTDRKGIAKLAMITAELSSSYSEAERIIEDAAQSLGRQVILILSRYPAQTNPVVGESGTVLQRNLTYRTAFESFVSDVFPSAEFTTSDRNNASGVFYWYQSNQGGKEI</sequence>
<evidence type="ECO:0000259" key="1">
    <source>
        <dbReference type="Pfam" id="PF01869"/>
    </source>
</evidence>
<dbReference type="SUPFAM" id="SSF53067">
    <property type="entry name" value="Actin-like ATPase domain"/>
    <property type="match status" value="2"/>
</dbReference>
<dbReference type="Proteomes" id="UP001597212">
    <property type="component" value="Unassembled WGS sequence"/>
</dbReference>
<dbReference type="InterPro" id="IPR002731">
    <property type="entry name" value="ATPase_BadF"/>
</dbReference>
<proteinExistence type="predicted"/>
<comment type="caution">
    <text evidence="2">The sequence shown here is derived from an EMBL/GenBank/DDBJ whole genome shotgun (WGS) entry which is preliminary data.</text>
</comment>
<dbReference type="Pfam" id="PF01869">
    <property type="entry name" value="BcrAD_BadFG"/>
    <property type="match status" value="1"/>
</dbReference>
<dbReference type="PANTHER" id="PTHR43190:SF3">
    <property type="entry name" value="N-ACETYL-D-GLUCOSAMINE KINASE"/>
    <property type="match status" value="1"/>
</dbReference>
<name>A0ABW4CZM4_9LACO</name>